<name>A0A4Y5Z5Y5_9GAMM</name>
<feature type="transmembrane region" description="Helical" evidence="3">
    <location>
        <begin position="160"/>
        <end position="180"/>
    </location>
</feature>
<dbReference type="InterPro" id="IPR043130">
    <property type="entry name" value="CDP-OH_PTrfase_TM_dom"/>
</dbReference>
<feature type="transmembrane region" description="Helical" evidence="3">
    <location>
        <begin position="187"/>
        <end position="207"/>
    </location>
</feature>
<dbReference type="PROSITE" id="PS00379">
    <property type="entry name" value="CDP_ALCOHOL_P_TRANSF"/>
    <property type="match status" value="1"/>
</dbReference>
<dbReference type="AlphaFoldDB" id="A0A4Y5Z5Y5"/>
<accession>A0A4Y5Z5Y5</accession>
<dbReference type="InterPro" id="IPR048254">
    <property type="entry name" value="CDP_ALCOHOL_P_TRANSF_CS"/>
</dbReference>
<feature type="transmembrane region" description="Helical" evidence="3">
    <location>
        <begin position="101"/>
        <end position="120"/>
    </location>
</feature>
<keyword evidence="3" id="KW-0472">Membrane</keyword>
<reference evidence="4 5" key="1">
    <citation type="submission" date="2019-06" db="EMBL/GenBank/DDBJ databases">
        <title>A complete genome sequence for Luteibacter pinisoli MAH-14.</title>
        <authorList>
            <person name="Baltrus D.A."/>
        </authorList>
    </citation>
    <scope>NUCLEOTIDE SEQUENCE [LARGE SCALE GENOMIC DNA]</scope>
    <source>
        <strain evidence="4 5">MAH-14</strain>
    </source>
</reference>
<feature type="transmembrane region" description="Helical" evidence="3">
    <location>
        <begin position="12"/>
        <end position="31"/>
    </location>
</feature>
<keyword evidence="1 2" id="KW-0808">Transferase</keyword>
<evidence type="ECO:0000313" key="5">
    <source>
        <dbReference type="Proteomes" id="UP000316093"/>
    </source>
</evidence>
<comment type="similarity">
    <text evidence="2">Belongs to the CDP-alcohol phosphatidyltransferase class-I family.</text>
</comment>
<keyword evidence="3" id="KW-1133">Transmembrane helix</keyword>
<dbReference type="RefSeq" id="WP_139984538.1">
    <property type="nucleotide sequence ID" value="NZ_CP041046.1"/>
</dbReference>
<gene>
    <name evidence="4" type="ORF">FIV34_16085</name>
</gene>
<dbReference type="GO" id="GO:0016780">
    <property type="term" value="F:phosphotransferase activity, for other substituted phosphate groups"/>
    <property type="evidence" value="ECO:0007669"/>
    <property type="project" value="InterPro"/>
</dbReference>
<feature type="transmembrane region" description="Helical" evidence="3">
    <location>
        <begin position="127"/>
        <end position="148"/>
    </location>
</feature>
<keyword evidence="3" id="KW-0812">Transmembrane</keyword>
<sequence>MKLRAPYENLLTAANVITLSSLTCAILIISRALSAELAYLGTLFIACLVCDGADGFVARKTGKSSDLGTQLDSLSDAIAFGVVPVVVADTYLRSIGASAFLPAQIAFCACAVVRLALFNVQKDKSIFLGLNTPSAASLVVLLIVIGRYSGVDWPPATMQMVINVMLFVLAASMISPFRYLSSKSLKLRLNATTVVIGAIFVVGSIWLSPWSVYAYLVAYALSGPVAATWLLMRRLRRPRQPR</sequence>
<dbReference type="OrthoDB" id="9777147at2"/>
<evidence type="ECO:0000313" key="4">
    <source>
        <dbReference type="EMBL" id="QDE40617.1"/>
    </source>
</evidence>
<dbReference type="InterPro" id="IPR000462">
    <property type="entry name" value="CDP-OH_P_trans"/>
</dbReference>
<dbReference type="Proteomes" id="UP000316093">
    <property type="component" value="Chromosome"/>
</dbReference>
<organism evidence="4 5">
    <name type="scientific">Luteibacter pinisoli</name>
    <dbReference type="NCBI Taxonomy" id="2589080"/>
    <lineage>
        <taxon>Bacteria</taxon>
        <taxon>Pseudomonadati</taxon>
        <taxon>Pseudomonadota</taxon>
        <taxon>Gammaproteobacteria</taxon>
        <taxon>Lysobacterales</taxon>
        <taxon>Rhodanobacteraceae</taxon>
        <taxon>Luteibacter</taxon>
    </lineage>
</organism>
<dbReference type="KEGG" id="lpy:FIV34_16085"/>
<dbReference type="Pfam" id="PF01066">
    <property type="entry name" value="CDP-OH_P_transf"/>
    <property type="match status" value="1"/>
</dbReference>
<keyword evidence="5" id="KW-1185">Reference proteome</keyword>
<evidence type="ECO:0008006" key="6">
    <source>
        <dbReference type="Google" id="ProtNLM"/>
    </source>
</evidence>
<dbReference type="EMBL" id="CP041046">
    <property type="protein sequence ID" value="QDE40617.1"/>
    <property type="molecule type" value="Genomic_DNA"/>
</dbReference>
<evidence type="ECO:0000256" key="2">
    <source>
        <dbReference type="RuleBase" id="RU003750"/>
    </source>
</evidence>
<dbReference type="Gene3D" id="1.20.120.1760">
    <property type="match status" value="1"/>
</dbReference>
<feature type="transmembrane region" description="Helical" evidence="3">
    <location>
        <begin position="213"/>
        <end position="232"/>
    </location>
</feature>
<dbReference type="GO" id="GO:0016020">
    <property type="term" value="C:membrane"/>
    <property type="evidence" value="ECO:0007669"/>
    <property type="project" value="InterPro"/>
</dbReference>
<dbReference type="GO" id="GO:0008654">
    <property type="term" value="P:phospholipid biosynthetic process"/>
    <property type="evidence" value="ECO:0007669"/>
    <property type="project" value="InterPro"/>
</dbReference>
<evidence type="ECO:0000256" key="1">
    <source>
        <dbReference type="ARBA" id="ARBA00022679"/>
    </source>
</evidence>
<proteinExistence type="inferred from homology"/>
<evidence type="ECO:0000256" key="3">
    <source>
        <dbReference type="SAM" id="Phobius"/>
    </source>
</evidence>
<feature type="transmembrane region" description="Helical" evidence="3">
    <location>
        <begin position="37"/>
        <end position="57"/>
    </location>
</feature>
<protein>
    <recommendedName>
        <fullName evidence="6">CDP-diacylglycerol--serine O-phosphatidyltransferase</fullName>
    </recommendedName>
</protein>